<dbReference type="InterPro" id="IPR008936">
    <property type="entry name" value="Rho_GTPase_activation_prot"/>
</dbReference>
<dbReference type="InterPro" id="IPR048869">
    <property type="entry name" value="OCRL-1_2_ASH"/>
</dbReference>
<dbReference type="PANTHER" id="PTHR11200">
    <property type="entry name" value="INOSITOL 5-PHOSPHATASE"/>
    <property type="match status" value="1"/>
</dbReference>
<gene>
    <name evidence="7" type="ORF">EXIGLDRAFT_653599</name>
</gene>
<evidence type="ECO:0000256" key="5">
    <source>
        <dbReference type="SAM" id="MobiDB-lite"/>
    </source>
</evidence>
<proteinExistence type="predicted"/>
<dbReference type="PROSITE" id="PS50238">
    <property type="entry name" value="RHOGAP"/>
    <property type="match status" value="1"/>
</dbReference>
<dbReference type="Gene3D" id="2.60.40.10">
    <property type="entry name" value="Immunoglobulins"/>
    <property type="match status" value="1"/>
</dbReference>
<dbReference type="InterPro" id="IPR013783">
    <property type="entry name" value="Ig-like_fold"/>
</dbReference>
<dbReference type="Proteomes" id="UP000077266">
    <property type="component" value="Unassembled WGS sequence"/>
</dbReference>
<dbReference type="SMART" id="SM00128">
    <property type="entry name" value="IPPc"/>
    <property type="match status" value="1"/>
</dbReference>
<feature type="compositionally biased region" description="Polar residues" evidence="5">
    <location>
        <begin position="325"/>
        <end position="345"/>
    </location>
</feature>
<dbReference type="EMBL" id="KV426170">
    <property type="protein sequence ID" value="KZV85961.1"/>
    <property type="molecule type" value="Genomic_DNA"/>
</dbReference>
<dbReference type="InterPro" id="IPR000300">
    <property type="entry name" value="IPPc"/>
</dbReference>
<keyword evidence="8" id="KW-1185">Reference proteome</keyword>
<dbReference type="STRING" id="1314781.A0A165E314"/>
<dbReference type="AlphaFoldDB" id="A0A165E314"/>
<dbReference type="Pfam" id="PF22669">
    <property type="entry name" value="Exo_endo_phos2"/>
    <property type="match status" value="2"/>
</dbReference>
<dbReference type="Pfam" id="PF00620">
    <property type="entry name" value="RhoGAP"/>
    <property type="match status" value="1"/>
</dbReference>
<evidence type="ECO:0000259" key="6">
    <source>
        <dbReference type="PROSITE" id="PS50238"/>
    </source>
</evidence>
<dbReference type="GO" id="GO:0004439">
    <property type="term" value="F:phosphatidylinositol-4,5-bisphosphate 5-phosphatase activity"/>
    <property type="evidence" value="ECO:0007669"/>
    <property type="project" value="TreeGrafter"/>
</dbReference>
<dbReference type="InParanoid" id="A0A165E314"/>
<keyword evidence="3" id="KW-0967">Endosome</keyword>
<evidence type="ECO:0000313" key="7">
    <source>
        <dbReference type="EMBL" id="KZV85961.1"/>
    </source>
</evidence>
<accession>A0A165E314</accession>
<evidence type="ECO:0000313" key="8">
    <source>
        <dbReference type="Proteomes" id="UP000077266"/>
    </source>
</evidence>
<dbReference type="Gene3D" id="1.10.555.10">
    <property type="entry name" value="Rho GTPase activation protein"/>
    <property type="match status" value="1"/>
</dbReference>
<dbReference type="PANTHER" id="PTHR11200:SF300">
    <property type="entry name" value="TYPE II INOSITOL 1,4,5-TRISPHOSPHATE 5-PHOSPHATASE"/>
    <property type="match status" value="1"/>
</dbReference>
<evidence type="ECO:0000256" key="2">
    <source>
        <dbReference type="ARBA" id="ARBA00004580"/>
    </source>
</evidence>
<reference evidence="7 8" key="1">
    <citation type="journal article" date="2016" name="Mol. Biol. Evol.">
        <title>Comparative Genomics of Early-Diverging Mushroom-Forming Fungi Provides Insights into the Origins of Lignocellulose Decay Capabilities.</title>
        <authorList>
            <person name="Nagy L.G."/>
            <person name="Riley R."/>
            <person name="Tritt A."/>
            <person name="Adam C."/>
            <person name="Daum C."/>
            <person name="Floudas D."/>
            <person name="Sun H."/>
            <person name="Yadav J.S."/>
            <person name="Pangilinan J."/>
            <person name="Larsson K.H."/>
            <person name="Matsuura K."/>
            <person name="Barry K."/>
            <person name="Labutti K."/>
            <person name="Kuo R."/>
            <person name="Ohm R.A."/>
            <person name="Bhattacharya S.S."/>
            <person name="Shirouzu T."/>
            <person name="Yoshinaga Y."/>
            <person name="Martin F.M."/>
            <person name="Grigoriev I.V."/>
            <person name="Hibbett D.S."/>
        </authorList>
    </citation>
    <scope>NUCLEOTIDE SEQUENCE [LARGE SCALE GENOMIC DNA]</scope>
    <source>
        <strain evidence="7 8">HHB12029</strain>
    </source>
</reference>
<dbReference type="Pfam" id="PF21310">
    <property type="entry name" value="OCRL-like_ASH"/>
    <property type="match status" value="1"/>
</dbReference>
<dbReference type="OrthoDB" id="7862313at2759"/>
<dbReference type="InterPro" id="IPR000198">
    <property type="entry name" value="RhoGAP_dom"/>
</dbReference>
<comment type="subcellular location">
    <subcellularLocation>
        <location evidence="2">Cytoplasmic vesicle</location>
        <location evidence="2">Phagosome membrane</location>
    </subcellularLocation>
    <subcellularLocation>
        <location evidence="1">Early endosome membrane</location>
    </subcellularLocation>
</comment>
<dbReference type="SMART" id="SM00324">
    <property type="entry name" value="RhoGAP"/>
    <property type="match status" value="1"/>
</dbReference>
<feature type="region of interest" description="Disordered" evidence="5">
    <location>
        <begin position="312"/>
        <end position="371"/>
    </location>
</feature>
<evidence type="ECO:0000256" key="4">
    <source>
        <dbReference type="ARBA" id="ARBA00023329"/>
    </source>
</evidence>
<dbReference type="InterPro" id="IPR046985">
    <property type="entry name" value="IP5"/>
</dbReference>
<dbReference type="GO" id="GO:0031901">
    <property type="term" value="C:early endosome membrane"/>
    <property type="evidence" value="ECO:0007669"/>
    <property type="project" value="UniProtKB-SubCell"/>
</dbReference>
<evidence type="ECO:0000256" key="1">
    <source>
        <dbReference type="ARBA" id="ARBA00004146"/>
    </source>
</evidence>
<organism evidence="7 8">
    <name type="scientific">Exidia glandulosa HHB12029</name>
    <dbReference type="NCBI Taxonomy" id="1314781"/>
    <lineage>
        <taxon>Eukaryota</taxon>
        <taxon>Fungi</taxon>
        <taxon>Dikarya</taxon>
        <taxon>Basidiomycota</taxon>
        <taxon>Agaricomycotina</taxon>
        <taxon>Agaricomycetes</taxon>
        <taxon>Auriculariales</taxon>
        <taxon>Exidiaceae</taxon>
        <taxon>Exidia</taxon>
    </lineage>
</organism>
<dbReference type="InterPro" id="IPR036691">
    <property type="entry name" value="Endo/exonu/phosph_ase_sf"/>
</dbReference>
<dbReference type="GO" id="GO:0007165">
    <property type="term" value="P:signal transduction"/>
    <property type="evidence" value="ECO:0007669"/>
    <property type="project" value="InterPro"/>
</dbReference>
<name>A0A165E314_EXIGL</name>
<feature type="domain" description="Rho-GAP" evidence="6">
    <location>
        <begin position="939"/>
        <end position="1118"/>
    </location>
</feature>
<keyword evidence="4" id="KW-0968">Cytoplasmic vesicle</keyword>
<dbReference type="GO" id="GO:0046856">
    <property type="term" value="P:phosphatidylinositol dephosphorylation"/>
    <property type="evidence" value="ECO:0007669"/>
    <property type="project" value="InterPro"/>
</dbReference>
<dbReference type="Gene3D" id="3.60.10.10">
    <property type="entry name" value="Endonuclease/exonuclease/phosphatase"/>
    <property type="match status" value="1"/>
</dbReference>
<sequence length="1118" mass="122556">MSTLTDTQLLSFVRPLLRASETAKVAAQGVIPIDTKEPASPEDAHERRRVLTVVTSSGFAASSEEGSVFIFKRKSTGELVVDSIVPITHDFQISVAQVAPVGGDGDGADKRPARQANKAPGQFLVTVKSPSRDREFFLLSSSPSLKDVLGECRRLKGSAEADLKAQAPWNKTHHLTTTHAWLEHYQHQLMNISLDNVLGGDNLDPTTTTPFDEHTVPDSLFHPPSLSVPLGKRLSPASAGLPPTSEGATADLILLRDDWIRKQLNRSSREMREKNAPGSSEIRLRICSYNVNGQNPPTREEAVKALGSWIRTQPPGRARADSLPPSETSTVLASETSSIDTKVSDTTPPATPKPPTRGATLPAPGKVDGTNVTVPDIVRVDSPTPIGHRASVTKDETEPDILVVGFQELDLSTEALLYREDPAREEAWTAAIIEALGQRSDGDQYIKVASKQLVGMLIILIATKSVRPRIRDVRTSSAAVGILGLMGNKGAVALRCRVDGTVLTFVSSHLAAFEEMHDKRNYDWREIVRKLVFVPSGIADVVFAAAAEAKTPIFATSPSAPTLTASVPGLETVVNTPAVDAKTGEGKPSGEEGKENPLFEPAIVAASAMPVAEHLRVMEKATIWDSDCVFWNVHLNYRIDLPDLDVRELLGDTSHPTDKHNISTLLKWDQLKNSQRSAKVFEGFEEAEIKFLPYVTPLFSRRCSLSVRTYRFEFGLKADKNGYDIKRKPAWTDRILHMCSDSANVKQTGYSSHPELLLSDHKPISATFEIEPDSMTNATQELLMKTLLHRLGDWILSDEQPNIKIDVQNVDFGSVDFNVPVLRTLRVKNVGKAPCGFRFVPPTEDSAVCEKWLRIEPQWGIILPGESQQVQLTVHVTADNAVHLNSGKRRLEDTLVLHALRGKDHFIAVGGSYKATCFANDLRWLSRLPCPIREYADPTSKKELLGEEQASNAPNEVMRLIAWLMSNALDENDLFLAPGDGDTIYRIREGLDTGEAFEDNLKPTDAKSVADVLVALLDSLPEPVIPWSVQAQCAEVADRDAAFELLGDLPAVNRNVWVSLTAFLHFLVEHAGVESTAKDRRLRALAAVFAPVLLRDNLSTSAVSPLGKRRFLLSFIHG</sequence>
<evidence type="ECO:0000256" key="3">
    <source>
        <dbReference type="ARBA" id="ARBA00022753"/>
    </source>
</evidence>
<protein>
    <submittedName>
        <fullName evidence="7">DNase I-like protein</fullName>
    </submittedName>
</protein>
<dbReference type="SUPFAM" id="SSF56219">
    <property type="entry name" value="DNase I-like"/>
    <property type="match status" value="1"/>
</dbReference>
<dbReference type="SUPFAM" id="SSF48350">
    <property type="entry name" value="GTPase activation domain, GAP"/>
    <property type="match status" value="1"/>
</dbReference>